<dbReference type="AlphaFoldDB" id="A0A927W9M4"/>
<sequence>MNRKGYSVTIILYTIVNIIALVSFNISNENLDYKEENKVIAKSSEKAENYNKEITTGIEKENMDANTSRDLIKNNGVNETIVSDEELKKRRIQANRERQNQLNQIYKSDNEIVKIDEIEFDKYNKQVKEKNKVMKVPPEELIDELTISEKAKIIGICKDLNEEDYSEINEFLTYNNERLAVLRTLNVIERKVNEEQIEELKKIFSKYIDMDKVEGN</sequence>
<evidence type="ECO:0000313" key="2">
    <source>
        <dbReference type="EMBL" id="MBE6060829.1"/>
    </source>
</evidence>
<keyword evidence="1" id="KW-1133">Transmembrane helix</keyword>
<dbReference type="Proteomes" id="UP000768462">
    <property type="component" value="Unassembled WGS sequence"/>
</dbReference>
<reference evidence="2" key="1">
    <citation type="submission" date="2019-04" db="EMBL/GenBank/DDBJ databases">
        <title>Evolution of Biomass-Degrading Anaerobic Consortia Revealed by Metagenomics.</title>
        <authorList>
            <person name="Peng X."/>
        </authorList>
    </citation>
    <scope>NUCLEOTIDE SEQUENCE</scope>
    <source>
        <strain evidence="2">SIG254</strain>
    </source>
</reference>
<protein>
    <submittedName>
        <fullName evidence="2">Uncharacterized protein</fullName>
    </submittedName>
</protein>
<gene>
    <name evidence="2" type="ORF">E7215_11745</name>
</gene>
<comment type="caution">
    <text evidence="2">The sequence shown here is derived from an EMBL/GenBank/DDBJ whole genome shotgun (WGS) entry which is preliminary data.</text>
</comment>
<accession>A0A927W9M4</accession>
<proteinExistence type="predicted"/>
<keyword evidence="1" id="KW-0472">Membrane</keyword>
<evidence type="ECO:0000256" key="1">
    <source>
        <dbReference type="SAM" id="Phobius"/>
    </source>
</evidence>
<dbReference type="EMBL" id="SVCM01000132">
    <property type="protein sequence ID" value="MBE6060829.1"/>
    <property type="molecule type" value="Genomic_DNA"/>
</dbReference>
<name>A0A927W9M4_9CLOT</name>
<evidence type="ECO:0000313" key="3">
    <source>
        <dbReference type="Proteomes" id="UP000768462"/>
    </source>
</evidence>
<organism evidence="2 3">
    <name type="scientific">Clostridium sulfidigenes</name>
    <dbReference type="NCBI Taxonomy" id="318464"/>
    <lineage>
        <taxon>Bacteria</taxon>
        <taxon>Bacillati</taxon>
        <taxon>Bacillota</taxon>
        <taxon>Clostridia</taxon>
        <taxon>Eubacteriales</taxon>
        <taxon>Clostridiaceae</taxon>
        <taxon>Clostridium</taxon>
    </lineage>
</organism>
<feature type="transmembrane region" description="Helical" evidence="1">
    <location>
        <begin position="6"/>
        <end position="26"/>
    </location>
</feature>
<keyword evidence="1" id="KW-0812">Transmembrane</keyword>